<reference evidence="9 10" key="1">
    <citation type="submission" date="2019-07" db="EMBL/GenBank/DDBJ databases">
        <title>Genomes of Cafeteria roenbergensis.</title>
        <authorList>
            <person name="Fischer M.G."/>
            <person name="Hackl T."/>
            <person name="Roman M."/>
        </authorList>
    </citation>
    <scope>NUCLEOTIDE SEQUENCE [LARGE SCALE GENOMIC DNA]</scope>
    <source>
        <strain evidence="9 10">RCC970-E3</strain>
    </source>
</reference>
<dbReference type="PANTHER" id="PTHR31148:SF1">
    <property type="entry name" value="U1 SMALL NUCLEAR RIBONUCLEOPROTEIN C"/>
    <property type="match status" value="1"/>
</dbReference>
<keyword evidence="7" id="KW-0687">Ribonucleoprotein</keyword>
<dbReference type="Proteomes" id="UP000324907">
    <property type="component" value="Unassembled WGS sequence"/>
</dbReference>
<dbReference type="AlphaFoldDB" id="A0A5A8E0X0"/>
<evidence type="ECO:0000256" key="6">
    <source>
        <dbReference type="ARBA" id="ARBA00023242"/>
    </source>
</evidence>
<organism evidence="9 10">
    <name type="scientific">Cafeteria roenbergensis</name>
    <name type="common">Marine flagellate</name>
    <dbReference type="NCBI Taxonomy" id="33653"/>
    <lineage>
        <taxon>Eukaryota</taxon>
        <taxon>Sar</taxon>
        <taxon>Stramenopiles</taxon>
        <taxon>Bigyra</taxon>
        <taxon>Opalozoa</taxon>
        <taxon>Bicosoecida</taxon>
        <taxon>Cafeteriaceae</taxon>
        <taxon>Cafeteria</taxon>
    </lineage>
</organism>
<sequence length="93" mass="10760">MPRRYYCDYCDSAVTNSSFRARRQHNYGFKHREAWMEYYAQFQRHPKYDPRVRMPPMGHAPGPGFFPGPPPAMPFQPCLPGILLLVTVVTAKG</sequence>
<gene>
    <name evidence="9" type="ORF">FNF28_01004</name>
</gene>
<comment type="subcellular location">
    <subcellularLocation>
        <location evidence="1">Nucleus</location>
    </subcellularLocation>
</comment>
<dbReference type="SUPFAM" id="SSF57667">
    <property type="entry name" value="beta-beta-alpha zinc fingers"/>
    <property type="match status" value="1"/>
</dbReference>
<evidence type="ECO:0000256" key="7">
    <source>
        <dbReference type="ARBA" id="ARBA00023274"/>
    </source>
</evidence>
<feature type="domain" description="Matrin-type" evidence="8">
    <location>
        <begin position="5"/>
        <end position="37"/>
    </location>
</feature>
<keyword evidence="5" id="KW-0694">RNA-binding</keyword>
<dbReference type="GO" id="GO:0005685">
    <property type="term" value="C:U1 snRNP"/>
    <property type="evidence" value="ECO:0007669"/>
    <property type="project" value="InterPro"/>
</dbReference>
<dbReference type="InterPro" id="IPR000690">
    <property type="entry name" value="Matrin/U1-C_Znf_C2H2"/>
</dbReference>
<keyword evidence="2" id="KW-0479">Metal-binding</keyword>
<evidence type="ECO:0000256" key="2">
    <source>
        <dbReference type="ARBA" id="ARBA00022723"/>
    </source>
</evidence>
<proteinExistence type="predicted"/>
<dbReference type="InterPro" id="IPR017340">
    <property type="entry name" value="U1_snRNP-C"/>
</dbReference>
<dbReference type="GO" id="GO:0008270">
    <property type="term" value="F:zinc ion binding"/>
    <property type="evidence" value="ECO:0007669"/>
    <property type="project" value="UniProtKB-KW"/>
</dbReference>
<accession>A0A5A8E0X0</accession>
<dbReference type="InterPro" id="IPR036236">
    <property type="entry name" value="Znf_C2H2_sf"/>
</dbReference>
<evidence type="ECO:0000259" key="8">
    <source>
        <dbReference type="PROSITE" id="PS50171"/>
    </source>
</evidence>
<dbReference type="PROSITE" id="PS50171">
    <property type="entry name" value="ZF_MATRIN"/>
    <property type="match status" value="1"/>
</dbReference>
<evidence type="ECO:0000256" key="3">
    <source>
        <dbReference type="ARBA" id="ARBA00022771"/>
    </source>
</evidence>
<evidence type="ECO:0000313" key="9">
    <source>
        <dbReference type="EMBL" id="KAA0170998.1"/>
    </source>
</evidence>
<keyword evidence="6" id="KW-0539">Nucleus</keyword>
<keyword evidence="4" id="KW-0862">Zinc</keyword>
<dbReference type="PANTHER" id="PTHR31148">
    <property type="entry name" value="U1 SMALL NUCLEAR RIBONUCLEOPROTEIN C"/>
    <property type="match status" value="1"/>
</dbReference>
<protein>
    <recommendedName>
        <fullName evidence="8">Matrin-type domain-containing protein</fullName>
    </recommendedName>
</protein>
<evidence type="ECO:0000256" key="4">
    <source>
        <dbReference type="ARBA" id="ARBA00022833"/>
    </source>
</evidence>
<dbReference type="Gene3D" id="3.30.160.60">
    <property type="entry name" value="Classic Zinc Finger"/>
    <property type="match status" value="1"/>
</dbReference>
<name>A0A5A8E0X0_CAFRO</name>
<dbReference type="GO" id="GO:0030627">
    <property type="term" value="F:pre-mRNA 5'-splice site binding"/>
    <property type="evidence" value="ECO:0007669"/>
    <property type="project" value="InterPro"/>
</dbReference>
<evidence type="ECO:0000256" key="5">
    <source>
        <dbReference type="ARBA" id="ARBA00022884"/>
    </source>
</evidence>
<dbReference type="Pfam" id="PF06220">
    <property type="entry name" value="zf-U1"/>
    <property type="match status" value="1"/>
</dbReference>
<dbReference type="EMBL" id="VLTL01000009">
    <property type="protein sequence ID" value="KAA0170998.1"/>
    <property type="molecule type" value="Genomic_DNA"/>
</dbReference>
<evidence type="ECO:0000256" key="1">
    <source>
        <dbReference type="ARBA" id="ARBA00004123"/>
    </source>
</evidence>
<comment type="caution">
    <text evidence="9">The sequence shown here is derived from an EMBL/GenBank/DDBJ whole genome shotgun (WGS) entry which is preliminary data.</text>
</comment>
<keyword evidence="3" id="KW-0863">Zinc-finger</keyword>
<dbReference type="InterPro" id="IPR013085">
    <property type="entry name" value="U1-CZ_Znf_C2H2"/>
</dbReference>
<dbReference type="GO" id="GO:0000395">
    <property type="term" value="P:mRNA 5'-splice site recognition"/>
    <property type="evidence" value="ECO:0007669"/>
    <property type="project" value="InterPro"/>
</dbReference>
<evidence type="ECO:0000313" key="10">
    <source>
        <dbReference type="Proteomes" id="UP000324907"/>
    </source>
</evidence>